<organism evidence="1">
    <name type="scientific">gut metagenome</name>
    <dbReference type="NCBI Taxonomy" id="749906"/>
    <lineage>
        <taxon>unclassified sequences</taxon>
        <taxon>metagenomes</taxon>
        <taxon>organismal metagenomes</taxon>
    </lineage>
</organism>
<reference evidence="1" key="1">
    <citation type="journal article" date="2012" name="PLoS ONE">
        <title>Gene sets for utilization of primary and secondary nutrition supplies in the distal gut of endangered iberian lynx.</title>
        <authorList>
            <person name="Alcaide M."/>
            <person name="Messina E."/>
            <person name="Richter M."/>
            <person name="Bargiela R."/>
            <person name="Peplies J."/>
            <person name="Huws S.A."/>
            <person name="Newbold C.J."/>
            <person name="Golyshin P.N."/>
            <person name="Simon M.A."/>
            <person name="Lopez G."/>
            <person name="Yakimov M.M."/>
            <person name="Ferrer M."/>
        </authorList>
    </citation>
    <scope>NUCLEOTIDE SEQUENCE</scope>
</reference>
<dbReference type="EMBL" id="AMCI01002761">
    <property type="protein sequence ID" value="EJX01936.1"/>
    <property type="molecule type" value="Genomic_DNA"/>
</dbReference>
<proteinExistence type="predicted"/>
<evidence type="ECO:0000313" key="1">
    <source>
        <dbReference type="EMBL" id="EJX01936.1"/>
    </source>
</evidence>
<gene>
    <name evidence="1" type="ORF">EVA_09960</name>
</gene>
<comment type="caution">
    <text evidence="1">The sequence shown here is derived from an EMBL/GenBank/DDBJ whole genome shotgun (WGS) entry which is preliminary data.</text>
</comment>
<name>J9CP72_9ZZZZ</name>
<dbReference type="AlphaFoldDB" id="J9CP72"/>
<sequence length="39" mass="4359">LAIQSKKAYDEGVKEPWFIGTGLTNMKTGYKANTAVWLK</sequence>
<protein>
    <submittedName>
        <fullName evidence="1">Uncharacterized protein</fullName>
    </submittedName>
</protein>
<accession>J9CP72</accession>
<feature type="non-terminal residue" evidence="1">
    <location>
        <position position="1"/>
    </location>
</feature>